<evidence type="ECO:0000313" key="4">
    <source>
        <dbReference type="EMBL" id="GFH19216.1"/>
    </source>
</evidence>
<keyword evidence="1" id="KW-0479">Metal-binding</keyword>
<keyword evidence="1" id="KW-0862">Zinc</keyword>
<evidence type="ECO:0000256" key="2">
    <source>
        <dbReference type="SAM" id="MobiDB-lite"/>
    </source>
</evidence>
<keyword evidence="5" id="KW-1185">Reference proteome</keyword>
<name>A0A699ZJR2_HAELA</name>
<keyword evidence="1" id="KW-0863">Zinc-finger</keyword>
<dbReference type="PROSITE" id="PS50089">
    <property type="entry name" value="ZF_RING_2"/>
    <property type="match status" value="1"/>
</dbReference>
<evidence type="ECO:0000313" key="5">
    <source>
        <dbReference type="Proteomes" id="UP000485058"/>
    </source>
</evidence>
<evidence type="ECO:0000259" key="3">
    <source>
        <dbReference type="PROSITE" id="PS50089"/>
    </source>
</evidence>
<feature type="compositionally biased region" description="Pro residues" evidence="2">
    <location>
        <begin position="189"/>
        <end position="209"/>
    </location>
</feature>
<proteinExistence type="predicted"/>
<protein>
    <recommendedName>
        <fullName evidence="3">RING-type domain-containing protein</fullName>
    </recommendedName>
</protein>
<comment type="caution">
    <text evidence="4">The sequence shown here is derived from an EMBL/GenBank/DDBJ whole genome shotgun (WGS) entry which is preliminary data.</text>
</comment>
<organism evidence="4 5">
    <name type="scientific">Haematococcus lacustris</name>
    <name type="common">Green alga</name>
    <name type="synonym">Haematococcus pluvialis</name>
    <dbReference type="NCBI Taxonomy" id="44745"/>
    <lineage>
        <taxon>Eukaryota</taxon>
        <taxon>Viridiplantae</taxon>
        <taxon>Chlorophyta</taxon>
        <taxon>core chlorophytes</taxon>
        <taxon>Chlorophyceae</taxon>
        <taxon>CS clade</taxon>
        <taxon>Chlamydomonadales</taxon>
        <taxon>Haematococcaceae</taxon>
        <taxon>Haematococcus</taxon>
    </lineage>
</organism>
<dbReference type="InterPro" id="IPR001841">
    <property type="entry name" value="Znf_RING"/>
</dbReference>
<dbReference type="InterPro" id="IPR013083">
    <property type="entry name" value="Znf_RING/FYVE/PHD"/>
</dbReference>
<feature type="region of interest" description="Disordered" evidence="2">
    <location>
        <begin position="180"/>
        <end position="212"/>
    </location>
</feature>
<dbReference type="AlphaFoldDB" id="A0A699ZJR2"/>
<dbReference type="EMBL" id="BLLF01001425">
    <property type="protein sequence ID" value="GFH19216.1"/>
    <property type="molecule type" value="Genomic_DNA"/>
</dbReference>
<gene>
    <name evidence="4" type="ORF">HaLaN_16128</name>
</gene>
<dbReference type="Gene3D" id="3.30.40.10">
    <property type="entry name" value="Zinc/RING finger domain, C3HC4 (zinc finger)"/>
    <property type="match status" value="1"/>
</dbReference>
<dbReference type="SUPFAM" id="SSF57850">
    <property type="entry name" value="RING/U-box"/>
    <property type="match status" value="1"/>
</dbReference>
<sequence length="257" mass="27483">MLAYNSKLSVLGSVSGPNIWTMDNKENKGVTAQQSGKPPTPATAAVVDLDTVSKYIHCSLCNGLVASSLVMPSCSHVFCGDCCAQALVKKPCCPSCQVDLRAIPVRCPALDAVVHAFAIKSLDAVELKAYLARMEEGKSAANKLNKMFWWLLPSAAAPSASHPADASGLSLPPGAFVHHTAQHRQGHPSPRPPPMAHRGCQPPPPPGPHPNCLHQQRSIELSPAASRAAMLWQPKQANRTTRMLRHMTLAHHVTSVL</sequence>
<dbReference type="Proteomes" id="UP000485058">
    <property type="component" value="Unassembled WGS sequence"/>
</dbReference>
<accession>A0A699ZJR2</accession>
<reference evidence="4 5" key="1">
    <citation type="submission" date="2020-02" db="EMBL/GenBank/DDBJ databases">
        <title>Draft genome sequence of Haematococcus lacustris strain NIES-144.</title>
        <authorList>
            <person name="Morimoto D."/>
            <person name="Nakagawa S."/>
            <person name="Yoshida T."/>
            <person name="Sawayama S."/>
        </authorList>
    </citation>
    <scope>NUCLEOTIDE SEQUENCE [LARGE SCALE GENOMIC DNA]</scope>
    <source>
        <strain evidence="4 5">NIES-144</strain>
    </source>
</reference>
<feature type="non-terminal residue" evidence="4">
    <location>
        <position position="1"/>
    </location>
</feature>
<feature type="domain" description="RING-type" evidence="3">
    <location>
        <begin position="58"/>
        <end position="97"/>
    </location>
</feature>
<evidence type="ECO:0000256" key="1">
    <source>
        <dbReference type="PROSITE-ProRule" id="PRU00175"/>
    </source>
</evidence>
<dbReference type="GO" id="GO:0008270">
    <property type="term" value="F:zinc ion binding"/>
    <property type="evidence" value="ECO:0007669"/>
    <property type="project" value="UniProtKB-KW"/>
</dbReference>